<name>A0A511KHP2_RHOTO</name>
<dbReference type="Proteomes" id="UP000321518">
    <property type="component" value="Unassembled WGS sequence"/>
</dbReference>
<reference evidence="3 4" key="1">
    <citation type="submission" date="2019-07" db="EMBL/GenBank/DDBJ databases">
        <title>Rhodotorula toruloides NBRC10032 genome sequencing.</title>
        <authorList>
            <person name="Shida Y."/>
            <person name="Takaku H."/>
            <person name="Ogasawara W."/>
            <person name="Mori K."/>
        </authorList>
    </citation>
    <scope>NUCLEOTIDE SEQUENCE [LARGE SCALE GENOMIC DNA]</scope>
    <source>
        <strain evidence="3 4">NBRC10032</strain>
    </source>
</reference>
<feature type="compositionally biased region" description="Basic and acidic residues" evidence="1">
    <location>
        <begin position="212"/>
        <end position="248"/>
    </location>
</feature>
<feature type="chain" id="PRO_5022195741" evidence="2">
    <location>
        <begin position="27"/>
        <end position="248"/>
    </location>
</feature>
<evidence type="ECO:0000313" key="4">
    <source>
        <dbReference type="Proteomes" id="UP000321518"/>
    </source>
</evidence>
<accession>A0A511KHP2</accession>
<comment type="caution">
    <text evidence="3">The sequence shown here is derived from an EMBL/GenBank/DDBJ whole genome shotgun (WGS) entry which is preliminary data.</text>
</comment>
<dbReference type="OrthoDB" id="2528614at2759"/>
<gene>
    <name evidence="3" type="ORF">Rt10032_c08g3482</name>
</gene>
<sequence>MILLLPHKTLLALCVLAILSARSVQATEWFRVTDDLHPAERSVEARLTGRQVHGILGSRSPASHHSHPSVFVAKGSSAPSGPLYPTNPKALFAASKPNPPSSPREKNVSFRQAKMKAAVGDSFSRRLKKRSEALAGAAQALKAKRAFPGRVTMGQLERRGERAGGGKKVWKRVLETDDVIVEEAVEVESQPQPEELQPVGRPTAHRSRRSGPGREADGKVQRREAGLSPVKRMEVRMKRSEPLFNHEV</sequence>
<proteinExistence type="predicted"/>
<dbReference type="EMBL" id="BJWK01000008">
    <property type="protein sequence ID" value="GEM09465.1"/>
    <property type="molecule type" value="Genomic_DNA"/>
</dbReference>
<evidence type="ECO:0000256" key="1">
    <source>
        <dbReference type="SAM" id="MobiDB-lite"/>
    </source>
</evidence>
<protein>
    <submittedName>
        <fullName evidence="3">Uncharacterized protein</fullName>
    </submittedName>
</protein>
<feature type="signal peptide" evidence="2">
    <location>
        <begin position="1"/>
        <end position="26"/>
    </location>
</feature>
<evidence type="ECO:0000256" key="2">
    <source>
        <dbReference type="SAM" id="SignalP"/>
    </source>
</evidence>
<dbReference type="AlphaFoldDB" id="A0A511KHP2"/>
<organism evidence="3 4">
    <name type="scientific">Rhodotorula toruloides</name>
    <name type="common">Yeast</name>
    <name type="synonym">Rhodosporidium toruloides</name>
    <dbReference type="NCBI Taxonomy" id="5286"/>
    <lineage>
        <taxon>Eukaryota</taxon>
        <taxon>Fungi</taxon>
        <taxon>Dikarya</taxon>
        <taxon>Basidiomycota</taxon>
        <taxon>Pucciniomycotina</taxon>
        <taxon>Microbotryomycetes</taxon>
        <taxon>Sporidiobolales</taxon>
        <taxon>Sporidiobolaceae</taxon>
        <taxon>Rhodotorula</taxon>
    </lineage>
</organism>
<keyword evidence="2" id="KW-0732">Signal</keyword>
<evidence type="ECO:0000313" key="3">
    <source>
        <dbReference type="EMBL" id="GEM09465.1"/>
    </source>
</evidence>
<feature type="region of interest" description="Disordered" evidence="1">
    <location>
        <begin position="186"/>
        <end position="248"/>
    </location>
</feature>